<comment type="caution">
    <text evidence="5">The sequence shown here is derived from an EMBL/GenBank/DDBJ whole genome shotgun (WGS) entry which is preliminary data.</text>
</comment>
<accession>A0A0R2D8I6</accession>
<evidence type="ECO:0000313" key="5">
    <source>
        <dbReference type="EMBL" id="KRN00201.1"/>
    </source>
</evidence>
<dbReference type="InterPro" id="IPR010982">
    <property type="entry name" value="Lambda_DNA-bd_dom_sf"/>
</dbReference>
<dbReference type="RefSeq" id="WP_057872845.1">
    <property type="nucleotide sequence ID" value="NZ_AYYI01000001.1"/>
</dbReference>
<dbReference type="SUPFAM" id="SSF47413">
    <property type="entry name" value="lambda repressor-like DNA-binding domains"/>
    <property type="match status" value="1"/>
</dbReference>
<dbReference type="InterPro" id="IPR001387">
    <property type="entry name" value="Cro/C1-type_HTH"/>
</dbReference>
<evidence type="ECO:0000259" key="4">
    <source>
        <dbReference type="PROSITE" id="PS50943"/>
    </source>
</evidence>
<dbReference type="PANTHER" id="PTHR36511">
    <property type="entry name" value="MERR FAMILY BACTERIAL REGULATORY PROTEIN"/>
    <property type="match status" value="1"/>
</dbReference>
<dbReference type="EMBL" id="AYYI01000001">
    <property type="protein sequence ID" value="KRN00201.1"/>
    <property type="molecule type" value="Genomic_DNA"/>
</dbReference>
<dbReference type="CDD" id="cd00093">
    <property type="entry name" value="HTH_XRE"/>
    <property type="match status" value="1"/>
</dbReference>
<protein>
    <recommendedName>
        <fullName evidence="4">HTH cro/C1-type domain-containing protein</fullName>
    </recommendedName>
</protein>
<name>A0A0R2D8I6_9LACO</name>
<dbReference type="STRING" id="1423796.FC24_GL000029"/>
<dbReference type="Proteomes" id="UP000051638">
    <property type="component" value="Unassembled WGS sequence"/>
</dbReference>
<dbReference type="PANTHER" id="PTHR36511:SF3">
    <property type="entry name" value="ANTITOXIN HIGA-2"/>
    <property type="match status" value="1"/>
</dbReference>
<evidence type="ECO:0000256" key="2">
    <source>
        <dbReference type="ARBA" id="ARBA00023125"/>
    </source>
</evidence>
<keyword evidence="2" id="KW-0238">DNA-binding</keyword>
<evidence type="ECO:0000256" key="3">
    <source>
        <dbReference type="ARBA" id="ARBA00023163"/>
    </source>
</evidence>
<keyword evidence="6" id="KW-1185">Reference proteome</keyword>
<dbReference type="PROSITE" id="PS50943">
    <property type="entry name" value="HTH_CROC1"/>
    <property type="match status" value="1"/>
</dbReference>
<dbReference type="GO" id="GO:0003677">
    <property type="term" value="F:DNA binding"/>
    <property type="evidence" value="ECO:0007669"/>
    <property type="project" value="UniProtKB-KW"/>
</dbReference>
<organism evidence="5 6">
    <name type="scientific">Loigolactobacillus rennini DSM 20253</name>
    <dbReference type="NCBI Taxonomy" id="1423796"/>
    <lineage>
        <taxon>Bacteria</taxon>
        <taxon>Bacillati</taxon>
        <taxon>Bacillota</taxon>
        <taxon>Bacilli</taxon>
        <taxon>Lactobacillales</taxon>
        <taxon>Lactobacillaceae</taxon>
        <taxon>Loigolactobacillus</taxon>
    </lineage>
</organism>
<evidence type="ECO:0000256" key="1">
    <source>
        <dbReference type="ARBA" id="ARBA00023015"/>
    </source>
</evidence>
<sequence length="105" mass="11497">MTEDLEPKLAESLAQLQAYAVGDASGVLVEELPIKTAPTYSATDIKKIRQSLHATQRVFAYYLAVSPRTVEAWETGRTTPSGSTRRLIQLIVAKPQILAVLEAQD</sequence>
<proteinExistence type="predicted"/>
<reference evidence="5 6" key="1">
    <citation type="journal article" date="2015" name="Genome Announc.">
        <title>Expanding the biotechnology potential of lactobacilli through comparative genomics of 213 strains and associated genera.</title>
        <authorList>
            <person name="Sun Z."/>
            <person name="Harris H.M."/>
            <person name="McCann A."/>
            <person name="Guo C."/>
            <person name="Argimon S."/>
            <person name="Zhang W."/>
            <person name="Yang X."/>
            <person name="Jeffery I.B."/>
            <person name="Cooney J.C."/>
            <person name="Kagawa T.F."/>
            <person name="Liu W."/>
            <person name="Song Y."/>
            <person name="Salvetti E."/>
            <person name="Wrobel A."/>
            <person name="Rasinkangas P."/>
            <person name="Parkhill J."/>
            <person name="Rea M.C."/>
            <person name="O'Sullivan O."/>
            <person name="Ritari J."/>
            <person name="Douillard F.P."/>
            <person name="Paul Ross R."/>
            <person name="Yang R."/>
            <person name="Briner A.E."/>
            <person name="Felis G.E."/>
            <person name="de Vos W.M."/>
            <person name="Barrangou R."/>
            <person name="Klaenhammer T.R."/>
            <person name="Caufield P.W."/>
            <person name="Cui Y."/>
            <person name="Zhang H."/>
            <person name="O'Toole P.W."/>
        </authorList>
    </citation>
    <scope>NUCLEOTIDE SEQUENCE [LARGE SCALE GENOMIC DNA]</scope>
    <source>
        <strain evidence="5 6">DSM 20253</strain>
    </source>
</reference>
<dbReference type="Gene3D" id="1.10.260.40">
    <property type="entry name" value="lambda repressor-like DNA-binding domains"/>
    <property type="match status" value="1"/>
</dbReference>
<keyword evidence="1" id="KW-0805">Transcription regulation</keyword>
<dbReference type="InterPro" id="IPR052359">
    <property type="entry name" value="HTH-type_reg/antitoxin"/>
</dbReference>
<feature type="domain" description="HTH cro/C1-type" evidence="4">
    <location>
        <begin position="45"/>
        <end position="98"/>
    </location>
</feature>
<evidence type="ECO:0000313" key="6">
    <source>
        <dbReference type="Proteomes" id="UP000051638"/>
    </source>
</evidence>
<gene>
    <name evidence="5" type="ORF">FC24_GL000029</name>
</gene>
<dbReference type="OrthoDB" id="9813152at2"/>
<keyword evidence="3" id="KW-0804">Transcription</keyword>
<dbReference type="AlphaFoldDB" id="A0A0R2D8I6"/>
<dbReference type="PATRIC" id="fig|1423796.3.peg.29"/>